<keyword evidence="6" id="KW-0503">Monooxygenase</keyword>
<keyword evidence="8" id="KW-1185">Reference proteome</keyword>
<dbReference type="PANTHER" id="PTHR47950">
    <property type="entry name" value="CYTOCHROME P450, FAMILY 76, SUBFAMILY C, POLYPEPTIDE 5-RELATED"/>
    <property type="match status" value="1"/>
</dbReference>
<dbReference type="InterPro" id="IPR036396">
    <property type="entry name" value="Cyt_P450_sf"/>
</dbReference>
<sequence length="505" mass="56185">MDTILLGVLCLCLSWGVVNILFYGGRKRGNHTPEWSLPPGPRTLPIIGNLLQLGSLPHRSLTELSKVHGPIMSLKLGRVTTVVISSAHLAREVLQVKDVSFSDRIIPDTITPFDHFKFGLAWMPVGPLWRNQRRICNAHLFGPKPLDSNQQLRRQKIQELVAHVGKCGETRSPVNFGAAAFQTVLSHLSNTILSMDLTGSRSESEEFKEKVWQIMVEAGKPNAVDYFPVLRPLDPQGARRRMMVYAKWLMDLFTGIIDRRLQARRAAGGSESKNDVLDALLNICEDEKEGLDLNQIKHIFLDLFVAGADTTSSTLEWAMAELLHNPDKLLKAQAELHEEIGRGRPMEESDMTRLPYLHAIVKETLRLHPAVPLLLPRRAGVTAVVGGYTVPEGSQVLVNVWAIGRDPATWTRPEEFVPERFMGVQMDYKGQSFELLPFGSGRRICPGMPLATRMLHLMLASLINCFDWELEGGAAPASLEMADVFGLTLKKAPPLRAVPSPRNSS</sequence>
<dbReference type="InterPro" id="IPR001128">
    <property type="entry name" value="Cyt_P450"/>
</dbReference>
<name>A0AAN7KHD2_TRANT</name>
<comment type="cofactor">
    <cofactor evidence="5">
        <name>heme</name>
        <dbReference type="ChEBI" id="CHEBI:30413"/>
    </cofactor>
</comment>
<keyword evidence="3 6" id="KW-0560">Oxidoreductase</keyword>
<feature type="binding site" description="axial binding residue" evidence="5">
    <location>
        <position position="445"/>
    </location>
    <ligand>
        <name>heme</name>
        <dbReference type="ChEBI" id="CHEBI:30413"/>
    </ligand>
    <ligandPart>
        <name>Fe</name>
        <dbReference type="ChEBI" id="CHEBI:18248"/>
    </ligandPart>
</feature>
<dbReference type="PRINTS" id="PR00463">
    <property type="entry name" value="EP450I"/>
</dbReference>
<dbReference type="Gene3D" id="1.10.630.10">
    <property type="entry name" value="Cytochrome P450"/>
    <property type="match status" value="1"/>
</dbReference>
<dbReference type="Proteomes" id="UP001346149">
    <property type="component" value="Unassembled WGS sequence"/>
</dbReference>
<proteinExistence type="inferred from homology"/>
<dbReference type="AlphaFoldDB" id="A0AAN7KHD2"/>
<evidence type="ECO:0000256" key="6">
    <source>
        <dbReference type="RuleBase" id="RU000461"/>
    </source>
</evidence>
<keyword evidence="2 5" id="KW-0479">Metal-binding</keyword>
<gene>
    <name evidence="7" type="ORF">SAY86_027348</name>
</gene>
<dbReference type="PANTHER" id="PTHR47950:SF48">
    <property type="entry name" value="CYTOCHROME P450 FAMILY PROTEIN, EXPRESSED"/>
    <property type="match status" value="1"/>
</dbReference>
<evidence type="ECO:0000256" key="5">
    <source>
        <dbReference type="PIRSR" id="PIRSR602401-1"/>
    </source>
</evidence>
<evidence type="ECO:0000313" key="7">
    <source>
        <dbReference type="EMBL" id="KAK4769198.1"/>
    </source>
</evidence>
<evidence type="ECO:0000256" key="3">
    <source>
        <dbReference type="ARBA" id="ARBA00023002"/>
    </source>
</evidence>
<dbReference type="InterPro" id="IPR017972">
    <property type="entry name" value="Cyt_P450_CS"/>
</dbReference>
<dbReference type="GO" id="GO:0004497">
    <property type="term" value="F:monooxygenase activity"/>
    <property type="evidence" value="ECO:0007669"/>
    <property type="project" value="UniProtKB-KW"/>
</dbReference>
<evidence type="ECO:0000313" key="8">
    <source>
        <dbReference type="Proteomes" id="UP001346149"/>
    </source>
</evidence>
<dbReference type="CDD" id="cd11073">
    <property type="entry name" value="CYP76-like"/>
    <property type="match status" value="1"/>
</dbReference>
<dbReference type="InterPro" id="IPR002401">
    <property type="entry name" value="Cyt_P450_E_grp-I"/>
</dbReference>
<dbReference type="Pfam" id="PF00067">
    <property type="entry name" value="p450"/>
    <property type="match status" value="1"/>
</dbReference>
<comment type="caution">
    <text evidence="7">The sequence shown here is derived from an EMBL/GenBank/DDBJ whole genome shotgun (WGS) entry which is preliminary data.</text>
</comment>
<keyword evidence="5 6" id="KW-0349">Heme</keyword>
<dbReference type="GO" id="GO:0005506">
    <property type="term" value="F:iron ion binding"/>
    <property type="evidence" value="ECO:0007669"/>
    <property type="project" value="InterPro"/>
</dbReference>
<dbReference type="PRINTS" id="PR00385">
    <property type="entry name" value="P450"/>
</dbReference>
<evidence type="ECO:0000256" key="2">
    <source>
        <dbReference type="ARBA" id="ARBA00022723"/>
    </source>
</evidence>
<accession>A0AAN7KHD2</accession>
<keyword evidence="4 5" id="KW-0408">Iron</keyword>
<dbReference type="GO" id="GO:0020037">
    <property type="term" value="F:heme binding"/>
    <property type="evidence" value="ECO:0007669"/>
    <property type="project" value="InterPro"/>
</dbReference>
<evidence type="ECO:0000256" key="4">
    <source>
        <dbReference type="ARBA" id="ARBA00023004"/>
    </source>
</evidence>
<protein>
    <submittedName>
        <fullName evidence="7">Uncharacterized protein</fullName>
    </submittedName>
</protein>
<dbReference type="EMBL" id="JAXQNO010000021">
    <property type="protein sequence ID" value="KAK4769198.1"/>
    <property type="molecule type" value="Genomic_DNA"/>
</dbReference>
<dbReference type="GO" id="GO:0016705">
    <property type="term" value="F:oxidoreductase activity, acting on paired donors, with incorporation or reduction of molecular oxygen"/>
    <property type="evidence" value="ECO:0007669"/>
    <property type="project" value="InterPro"/>
</dbReference>
<evidence type="ECO:0000256" key="1">
    <source>
        <dbReference type="ARBA" id="ARBA00010617"/>
    </source>
</evidence>
<comment type="similarity">
    <text evidence="1 6">Belongs to the cytochrome P450 family.</text>
</comment>
<dbReference type="PROSITE" id="PS00086">
    <property type="entry name" value="CYTOCHROME_P450"/>
    <property type="match status" value="1"/>
</dbReference>
<dbReference type="SUPFAM" id="SSF48264">
    <property type="entry name" value="Cytochrome P450"/>
    <property type="match status" value="1"/>
</dbReference>
<reference evidence="7 8" key="1">
    <citation type="journal article" date="2023" name="Hortic Res">
        <title>Pangenome of water caltrop reveals structural variations and asymmetric subgenome divergence after allopolyploidization.</title>
        <authorList>
            <person name="Zhang X."/>
            <person name="Chen Y."/>
            <person name="Wang L."/>
            <person name="Yuan Y."/>
            <person name="Fang M."/>
            <person name="Shi L."/>
            <person name="Lu R."/>
            <person name="Comes H.P."/>
            <person name="Ma Y."/>
            <person name="Chen Y."/>
            <person name="Huang G."/>
            <person name="Zhou Y."/>
            <person name="Zheng Z."/>
            <person name="Qiu Y."/>
        </authorList>
    </citation>
    <scope>NUCLEOTIDE SEQUENCE [LARGE SCALE GENOMIC DNA]</scope>
    <source>
        <strain evidence="7">F231</strain>
    </source>
</reference>
<dbReference type="FunFam" id="1.10.630.10:FF:000007">
    <property type="entry name" value="Cytochrome P450 76C4"/>
    <property type="match status" value="1"/>
</dbReference>
<organism evidence="7 8">
    <name type="scientific">Trapa natans</name>
    <name type="common">Water chestnut</name>
    <dbReference type="NCBI Taxonomy" id="22666"/>
    <lineage>
        <taxon>Eukaryota</taxon>
        <taxon>Viridiplantae</taxon>
        <taxon>Streptophyta</taxon>
        <taxon>Embryophyta</taxon>
        <taxon>Tracheophyta</taxon>
        <taxon>Spermatophyta</taxon>
        <taxon>Magnoliopsida</taxon>
        <taxon>eudicotyledons</taxon>
        <taxon>Gunneridae</taxon>
        <taxon>Pentapetalae</taxon>
        <taxon>rosids</taxon>
        <taxon>malvids</taxon>
        <taxon>Myrtales</taxon>
        <taxon>Lythraceae</taxon>
        <taxon>Trapa</taxon>
    </lineage>
</organism>